<dbReference type="PANTHER" id="PTHR47683:SF2">
    <property type="entry name" value="RNA-BINDING S4 DOMAIN-CONTAINING PROTEIN"/>
    <property type="match status" value="1"/>
</dbReference>
<dbReference type="Pfam" id="PF00849">
    <property type="entry name" value="PseudoU_synth_2"/>
    <property type="match status" value="1"/>
</dbReference>
<dbReference type="InterPro" id="IPR006145">
    <property type="entry name" value="PsdUridine_synth_RsuA/RluA"/>
</dbReference>
<reference evidence="4" key="1">
    <citation type="submission" date="2021-01" db="EMBL/GenBank/DDBJ databases">
        <authorList>
            <person name="Corre E."/>
            <person name="Pelletier E."/>
            <person name="Niang G."/>
            <person name="Scheremetjew M."/>
            <person name="Finn R."/>
            <person name="Kale V."/>
            <person name="Holt S."/>
            <person name="Cochrane G."/>
            <person name="Meng A."/>
            <person name="Brown T."/>
            <person name="Cohen L."/>
        </authorList>
    </citation>
    <scope>NUCLEOTIDE SEQUENCE</scope>
    <source>
        <strain evidence="4">NY070348D</strain>
    </source>
</reference>
<feature type="compositionally biased region" description="Basic and acidic residues" evidence="2">
    <location>
        <begin position="72"/>
        <end position="85"/>
    </location>
</feature>
<dbReference type="InterPro" id="IPR020094">
    <property type="entry name" value="TruA/RsuA/RluB/E/F_N"/>
</dbReference>
<name>A0A7S2RGX6_9STRA</name>
<evidence type="ECO:0000259" key="3">
    <source>
        <dbReference type="Pfam" id="PF00849"/>
    </source>
</evidence>
<dbReference type="GO" id="GO:0003723">
    <property type="term" value="F:RNA binding"/>
    <property type="evidence" value="ECO:0007669"/>
    <property type="project" value="InterPro"/>
</dbReference>
<dbReference type="InterPro" id="IPR042092">
    <property type="entry name" value="PsdUridine_s_RsuA/RluB/E/F_cat"/>
</dbReference>
<evidence type="ECO:0000256" key="2">
    <source>
        <dbReference type="SAM" id="MobiDB-lite"/>
    </source>
</evidence>
<accession>A0A7S2RGX6</accession>
<keyword evidence="1" id="KW-0413">Isomerase</keyword>
<dbReference type="SUPFAM" id="SSF55120">
    <property type="entry name" value="Pseudouridine synthase"/>
    <property type="match status" value="1"/>
</dbReference>
<dbReference type="EMBL" id="HBHK01005403">
    <property type="protein sequence ID" value="CAD9670457.1"/>
    <property type="molecule type" value="Transcribed_RNA"/>
</dbReference>
<gene>
    <name evidence="4" type="ORF">QSP1433_LOCUS3186</name>
</gene>
<dbReference type="InterPro" id="IPR050343">
    <property type="entry name" value="RsuA_PseudoU_synthase"/>
</dbReference>
<dbReference type="GO" id="GO:0009982">
    <property type="term" value="F:pseudouridine synthase activity"/>
    <property type="evidence" value="ECO:0007669"/>
    <property type="project" value="InterPro"/>
</dbReference>
<dbReference type="Gene3D" id="3.30.70.580">
    <property type="entry name" value="Pseudouridine synthase I, catalytic domain, N-terminal subdomain"/>
    <property type="match status" value="1"/>
</dbReference>
<protein>
    <recommendedName>
        <fullName evidence="3">Pseudouridine synthase RsuA/RluA-like domain-containing protein</fullName>
    </recommendedName>
</protein>
<dbReference type="GO" id="GO:0001522">
    <property type="term" value="P:pseudouridine synthesis"/>
    <property type="evidence" value="ECO:0007669"/>
    <property type="project" value="InterPro"/>
</dbReference>
<dbReference type="AlphaFoldDB" id="A0A7S2RGX6"/>
<dbReference type="Gene3D" id="3.30.70.1560">
    <property type="entry name" value="Alpha-L RNA-binding motif"/>
    <property type="match status" value="1"/>
</dbReference>
<evidence type="ECO:0000313" key="4">
    <source>
        <dbReference type="EMBL" id="CAD9670457.1"/>
    </source>
</evidence>
<feature type="region of interest" description="Disordered" evidence="2">
    <location>
        <begin position="72"/>
        <end position="92"/>
    </location>
</feature>
<dbReference type="PANTHER" id="PTHR47683">
    <property type="entry name" value="PSEUDOURIDINE SYNTHASE FAMILY PROTEIN-RELATED"/>
    <property type="match status" value="1"/>
</dbReference>
<feature type="domain" description="Pseudouridine synthase RsuA/RluA-like" evidence="3">
    <location>
        <begin position="236"/>
        <end position="376"/>
    </location>
</feature>
<sequence length="413" mass="47415">MQRVVARCAPVCLSSSRAIGKLSARKVVHSQVMFGRQFGGVREFSSSSDETLKKNKMGIDEEAERRFLAKFDSRDPNESFGKDDGDFSPDDVWDESHENIDEWGCERREEENLDVSRIEPEQVDGFKGKQFPKLKHIYPKKKPKRNSKQRRVEREKLEIAKERPKPIHETVPLKKYLQQHIGISSREAINYINRGFVMVDGKVPPEDGGIFTPVSHDTDITILPELYEAENSKLTFVLNKPVGFVSFQPEGEQIPAIRLLDDTRRCYLHKELLNNAPPREYTKRLAPCGRLDQDSHGLLILSQSGAIAKLLVGSDIEKEYYVEVKETLSHRQILQLRSGLELDGELLKDAKVDRMSKNMFRMILTQGKKRQIRRMCGLVGLTVVDLQRVRIGTLRLDIPVGKWRPLLPEERFV</sequence>
<evidence type="ECO:0000256" key="1">
    <source>
        <dbReference type="ARBA" id="ARBA00023235"/>
    </source>
</evidence>
<dbReference type="InterPro" id="IPR020103">
    <property type="entry name" value="PsdUridine_synth_cat_dom_sf"/>
</dbReference>
<organism evidence="4">
    <name type="scientific">Mucochytrium quahogii</name>
    <dbReference type="NCBI Taxonomy" id="96639"/>
    <lineage>
        <taxon>Eukaryota</taxon>
        <taxon>Sar</taxon>
        <taxon>Stramenopiles</taxon>
        <taxon>Bigyra</taxon>
        <taxon>Labyrinthulomycetes</taxon>
        <taxon>Thraustochytrida</taxon>
        <taxon>Thraustochytriidae</taxon>
        <taxon>Mucochytrium</taxon>
    </lineage>
</organism>
<proteinExistence type="predicted"/>